<dbReference type="InterPro" id="IPR037066">
    <property type="entry name" value="Plug_dom_sf"/>
</dbReference>
<dbReference type="OrthoDB" id="9768177at2"/>
<dbReference type="Gene3D" id="2.40.170.20">
    <property type="entry name" value="TonB-dependent receptor, beta-barrel domain"/>
    <property type="match status" value="1"/>
</dbReference>
<dbReference type="NCBIfam" id="TIGR04057">
    <property type="entry name" value="SusC_RagA_signa"/>
    <property type="match status" value="1"/>
</dbReference>
<dbReference type="FunFam" id="2.170.130.10:FF:000008">
    <property type="entry name" value="SusC/RagA family TonB-linked outer membrane protein"/>
    <property type="match status" value="1"/>
</dbReference>
<evidence type="ECO:0000256" key="10">
    <source>
        <dbReference type="SAM" id="SignalP"/>
    </source>
</evidence>
<evidence type="ECO:0000256" key="4">
    <source>
        <dbReference type="ARBA" id="ARBA00022692"/>
    </source>
</evidence>
<keyword evidence="7 8" id="KW-0998">Cell outer membrane</keyword>
<keyword evidence="10" id="KW-0732">Signal</keyword>
<comment type="similarity">
    <text evidence="8 9">Belongs to the TonB-dependent receptor family.</text>
</comment>
<dbReference type="STRING" id="1544798.LH29_02245"/>
<feature type="signal peptide" evidence="10">
    <location>
        <begin position="1"/>
        <end position="25"/>
    </location>
</feature>
<proteinExistence type="inferred from homology"/>
<keyword evidence="14" id="KW-1185">Reference proteome</keyword>
<accession>A0A0D8JBJ3</accession>
<dbReference type="Pfam" id="PF00593">
    <property type="entry name" value="TonB_dep_Rec_b-barrel"/>
    <property type="match status" value="1"/>
</dbReference>
<dbReference type="SUPFAM" id="SSF56935">
    <property type="entry name" value="Porins"/>
    <property type="match status" value="1"/>
</dbReference>
<feature type="domain" description="TonB-dependent receptor plug" evidence="12">
    <location>
        <begin position="118"/>
        <end position="234"/>
    </location>
</feature>
<dbReference type="InterPro" id="IPR036942">
    <property type="entry name" value="Beta-barrel_TonB_sf"/>
</dbReference>
<dbReference type="Proteomes" id="UP000032544">
    <property type="component" value="Unassembled WGS sequence"/>
</dbReference>
<dbReference type="InterPro" id="IPR023997">
    <property type="entry name" value="TonB-dep_OMP_SusC/RagA_CS"/>
</dbReference>
<dbReference type="InterPro" id="IPR012910">
    <property type="entry name" value="Plug_dom"/>
</dbReference>
<dbReference type="InterPro" id="IPR039426">
    <property type="entry name" value="TonB-dep_rcpt-like"/>
</dbReference>
<keyword evidence="5 9" id="KW-0798">TonB box</keyword>
<dbReference type="Pfam" id="PF13715">
    <property type="entry name" value="CarbopepD_reg_2"/>
    <property type="match status" value="1"/>
</dbReference>
<dbReference type="NCBIfam" id="TIGR04056">
    <property type="entry name" value="OMP_RagA_SusC"/>
    <property type="match status" value="1"/>
</dbReference>
<dbReference type="AlphaFoldDB" id="A0A0D8JBJ3"/>
<dbReference type="GO" id="GO:0009279">
    <property type="term" value="C:cell outer membrane"/>
    <property type="evidence" value="ECO:0007669"/>
    <property type="project" value="UniProtKB-SubCell"/>
</dbReference>
<evidence type="ECO:0000256" key="3">
    <source>
        <dbReference type="ARBA" id="ARBA00022452"/>
    </source>
</evidence>
<dbReference type="Gene3D" id="2.170.130.10">
    <property type="entry name" value="TonB-dependent receptor, plug domain"/>
    <property type="match status" value="1"/>
</dbReference>
<organism evidence="13 14">
    <name type="scientific">Draconibacterium sediminis</name>
    <dbReference type="NCBI Taxonomy" id="1544798"/>
    <lineage>
        <taxon>Bacteria</taxon>
        <taxon>Pseudomonadati</taxon>
        <taxon>Bacteroidota</taxon>
        <taxon>Bacteroidia</taxon>
        <taxon>Marinilabiliales</taxon>
        <taxon>Prolixibacteraceae</taxon>
        <taxon>Draconibacterium</taxon>
    </lineage>
</organism>
<evidence type="ECO:0000313" key="14">
    <source>
        <dbReference type="Proteomes" id="UP000032544"/>
    </source>
</evidence>
<dbReference type="EMBL" id="JRHC01000001">
    <property type="protein sequence ID" value="KJF44345.1"/>
    <property type="molecule type" value="Genomic_DNA"/>
</dbReference>
<evidence type="ECO:0000256" key="6">
    <source>
        <dbReference type="ARBA" id="ARBA00023136"/>
    </source>
</evidence>
<dbReference type="InterPro" id="IPR008969">
    <property type="entry name" value="CarboxyPept-like_regulatory"/>
</dbReference>
<evidence type="ECO:0000256" key="8">
    <source>
        <dbReference type="PROSITE-ProRule" id="PRU01360"/>
    </source>
</evidence>
<feature type="domain" description="TonB-dependent receptor-like beta-barrel" evidence="11">
    <location>
        <begin position="399"/>
        <end position="952"/>
    </location>
</feature>
<protein>
    <submittedName>
        <fullName evidence="13">Membrane protein</fullName>
    </submittedName>
</protein>
<comment type="subcellular location">
    <subcellularLocation>
        <location evidence="1 8">Cell outer membrane</location>
        <topology evidence="1 8">Multi-pass membrane protein</topology>
    </subcellularLocation>
</comment>
<evidence type="ECO:0000313" key="13">
    <source>
        <dbReference type="EMBL" id="KJF44345.1"/>
    </source>
</evidence>
<dbReference type="RefSeq" id="WP_045025899.1">
    <property type="nucleotide sequence ID" value="NZ_JRHC01000001.1"/>
</dbReference>
<dbReference type="Pfam" id="PF07715">
    <property type="entry name" value="Plug"/>
    <property type="match status" value="1"/>
</dbReference>
<gene>
    <name evidence="13" type="ORF">LH29_02245</name>
</gene>
<evidence type="ECO:0000256" key="9">
    <source>
        <dbReference type="RuleBase" id="RU003357"/>
    </source>
</evidence>
<dbReference type="InterPro" id="IPR023996">
    <property type="entry name" value="TonB-dep_OMP_SusC/RagA"/>
</dbReference>
<dbReference type="PROSITE" id="PS52016">
    <property type="entry name" value="TONB_DEPENDENT_REC_3"/>
    <property type="match status" value="1"/>
</dbReference>
<keyword evidence="3 8" id="KW-1134">Transmembrane beta strand</keyword>
<name>A0A0D8JBJ3_9BACT</name>
<dbReference type="PATRIC" id="fig|1544798.3.peg.465"/>
<evidence type="ECO:0000256" key="1">
    <source>
        <dbReference type="ARBA" id="ARBA00004571"/>
    </source>
</evidence>
<evidence type="ECO:0000256" key="7">
    <source>
        <dbReference type="ARBA" id="ARBA00023237"/>
    </source>
</evidence>
<dbReference type="FunFam" id="2.60.40.1120:FF:000003">
    <property type="entry name" value="Outer membrane protein Omp121"/>
    <property type="match status" value="1"/>
</dbReference>
<dbReference type="InterPro" id="IPR000531">
    <property type="entry name" value="Beta-barrel_TonB"/>
</dbReference>
<comment type="caution">
    <text evidence="13">The sequence shown here is derived from an EMBL/GenBank/DDBJ whole genome shotgun (WGS) entry which is preliminary data.</text>
</comment>
<feature type="chain" id="PRO_5002331411" evidence="10">
    <location>
        <begin position="26"/>
        <end position="989"/>
    </location>
</feature>
<reference evidence="13 14" key="1">
    <citation type="submission" date="2014-09" db="EMBL/GenBank/DDBJ databases">
        <title>Draft Genome Sequence of Draconibacterium sp. JN14CK-3.</title>
        <authorList>
            <person name="Dong C."/>
            <person name="Lai Q."/>
            <person name="Shao Z."/>
        </authorList>
    </citation>
    <scope>NUCLEOTIDE SEQUENCE [LARGE SCALE GENOMIC DNA]</scope>
    <source>
        <strain evidence="13 14">JN14CK-3</strain>
    </source>
</reference>
<evidence type="ECO:0000259" key="11">
    <source>
        <dbReference type="Pfam" id="PF00593"/>
    </source>
</evidence>
<keyword evidence="2 8" id="KW-0813">Transport</keyword>
<dbReference type="Gene3D" id="2.60.40.1120">
    <property type="entry name" value="Carboxypeptidase-like, regulatory domain"/>
    <property type="match status" value="1"/>
</dbReference>
<evidence type="ECO:0000259" key="12">
    <source>
        <dbReference type="Pfam" id="PF07715"/>
    </source>
</evidence>
<keyword evidence="4 8" id="KW-0812">Transmembrane</keyword>
<evidence type="ECO:0000256" key="5">
    <source>
        <dbReference type="ARBA" id="ARBA00023077"/>
    </source>
</evidence>
<keyword evidence="6 8" id="KW-0472">Membrane</keyword>
<dbReference type="SUPFAM" id="SSF49464">
    <property type="entry name" value="Carboxypeptidase regulatory domain-like"/>
    <property type="match status" value="1"/>
</dbReference>
<evidence type="ECO:0000256" key="2">
    <source>
        <dbReference type="ARBA" id="ARBA00022448"/>
    </source>
</evidence>
<sequence length="989" mass="109528">MRIIRKNLKVVLFLFAMLSFSLGYAQVKTVTGTVSDAGNGEPLPGVTIVVKGTTQGTITDFDGNFSIDVEQGQTIVLSYIGYTSQEVVITASNLVNVKLEQSMENLDEVVVIGYGQVKKEDATGSVAAVSSDDFNQGAITSPQELVTGKIAGVQITNSGGAPGEGSTIRIRGGSSLSASNDPLIVIDGVPISSDGVNGMRNPLNMIHPSDIETMTVLKDASATAIYGSRASNGVILITTKKGRKGAGLKLSYNGFSSYSTPSGKVDVLSTDDFRQTIIDQNGAGSNAASLLGNADTDWQDVVLSPSVSHDHNFSVTGNIKDIPFRASVGYSDQNGILKKSSMERWTGTVGFNPSFFDDHLKMNLNFKGMLIDNDFSNQGAIGTAVSFDPTQPIYVDSDRYGGYFTWLQGNGNPNTLAPTNPMALIMMHDDTSTAKRAVTNAQFDYNFHFLPDLKATLNLGYEYTDSEGTTIDDDDAPWTIGNGGGYYSEYTQEKKNKLLDFYLTYDKELESIESNISVMGGYSWQHFWSESYNFARSGITNEIINPENWDPTEYYLVSFFGRLNYSLKNKYLLTFTVRQDGTSRFSPDTRWGLFPSAAFAWRISEEEFLKNSAVVSDLKLRLGYGITGQQNIGSGDYPYLPRYTYSQENAQYQFGNQYYTTIRPEGYDSEIKWEETTTYNIGLDYGFMDNRISGTIDVYKRVTDDLLNFIPVPAGTNLTNMLLTNVGDLENRGFEFSVLGRIISKQDLSWEVGFNATYNENEITKLTATQMSLEEYPGVETGGISGAVGNNIQIHSVGYPANSFFVYEQVYDDAGKPIQGLYVDRNGDGQINSEDKYRLEKSAPDWFMGFNSKLYYKNWDFGFAGRVSLGNYVYNNVWSSSGSLNNLYWSSNYLLNVNQNALTTGFENPEYFSDYYVKNASFLRLDNISLGHTFKNLNADKMSLRLYGTVQNVFVVSDYEGLDPEVSNGIDNNIYPRPRVFMMGLSIDY</sequence>